<sequence>MVAGPSCGVYTDGCDIFRHLKGVPKDGPDLWQGDHSADKEVDRCPPASSCDQKLWFLLRKCPAAEQSFFVCLCVRLCVSVCDLSQR</sequence>
<proteinExistence type="predicted"/>
<name>A0ABU7DTX7_9TELE</name>
<accession>A0ABU7DTX7</accession>
<gene>
    <name evidence="1" type="ORF">CHARACLAT_024781</name>
</gene>
<keyword evidence="2" id="KW-1185">Reference proteome</keyword>
<evidence type="ECO:0000313" key="1">
    <source>
        <dbReference type="EMBL" id="MED6278517.1"/>
    </source>
</evidence>
<comment type="caution">
    <text evidence="1">The sequence shown here is derived from an EMBL/GenBank/DDBJ whole genome shotgun (WGS) entry which is preliminary data.</text>
</comment>
<evidence type="ECO:0000313" key="2">
    <source>
        <dbReference type="Proteomes" id="UP001352852"/>
    </source>
</evidence>
<protein>
    <submittedName>
        <fullName evidence="1">Uncharacterized protein</fullName>
    </submittedName>
</protein>
<reference evidence="1 2" key="1">
    <citation type="submission" date="2021-06" db="EMBL/GenBank/DDBJ databases">
        <authorList>
            <person name="Palmer J.M."/>
        </authorList>
    </citation>
    <scope>NUCLEOTIDE SEQUENCE [LARGE SCALE GENOMIC DNA]</scope>
    <source>
        <strain evidence="1 2">CL_MEX2019</strain>
        <tissue evidence="1">Muscle</tissue>
    </source>
</reference>
<organism evidence="1 2">
    <name type="scientific">Characodon lateralis</name>
    <dbReference type="NCBI Taxonomy" id="208331"/>
    <lineage>
        <taxon>Eukaryota</taxon>
        <taxon>Metazoa</taxon>
        <taxon>Chordata</taxon>
        <taxon>Craniata</taxon>
        <taxon>Vertebrata</taxon>
        <taxon>Euteleostomi</taxon>
        <taxon>Actinopterygii</taxon>
        <taxon>Neopterygii</taxon>
        <taxon>Teleostei</taxon>
        <taxon>Neoteleostei</taxon>
        <taxon>Acanthomorphata</taxon>
        <taxon>Ovalentaria</taxon>
        <taxon>Atherinomorphae</taxon>
        <taxon>Cyprinodontiformes</taxon>
        <taxon>Goodeidae</taxon>
        <taxon>Characodon</taxon>
    </lineage>
</organism>
<dbReference type="Proteomes" id="UP001352852">
    <property type="component" value="Unassembled WGS sequence"/>
</dbReference>
<dbReference type="EMBL" id="JAHUTJ010035567">
    <property type="protein sequence ID" value="MED6278517.1"/>
    <property type="molecule type" value="Genomic_DNA"/>
</dbReference>